<keyword evidence="3" id="KW-0677">Repeat</keyword>
<evidence type="ECO:0000313" key="10">
    <source>
        <dbReference type="Proteomes" id="UP000826271"/>
    </source>
</evidence>
<evidence type="ECO:0000256" key="6">
    <source>
        <dbReference type="ARBA" id="ARBA00022840"/>
    </source>
</evidence>
<dbReference type="PANTHER" id="PTHR36766:SF45">
    <property type="entry name" value="NB-ARC DOMAIN-CONTAINING PROTEIN"/>
    <property type="match status" value="1"/>
</dbReference>
<evidence type="ECO:0000256" key="1">
    <source>
        <dbReference type="ARBA" id="ARBA00008894"/>
    </source>
</evidence>
<keyword evidence="6" id="KW-0067">ATP-binding</keyword>
<feature type="domain" description="Disease resistance N-terminal" evidence="8">
    <location>
        <begin position="7"/>
        <end position="91"/>
    </location>
</feature>
<evidence type="ECO:0000256" key="5">
    <source>
        <dbReference type="ARBA" id="ARBA00022821"/>
    </source>
</evidence>
<dbReference type="Gene3D" id="1.20.5.4130">
    <property type="match status" value="1"/>
</dbReference>
<dbReference type="GO" id="GO:0006952">
    <property type="term" value="P:defense response"/>
    <property type="evidence" value="ECO:0007669"/>
    <property type="project" value="UniProtKB-KW"/>
</dbReference>
<dbReference type="GO" id="GO:0043531">
    <property type="term" value="F:ADP binding"/>
    <property type="evidence" value="ECO:0007669"/>
    <property type="project" value="InterPro"/>
</dbReference>
<dbReference type="InterPro" id="IPR027417">
    <property type="entry name" value="P-loop_NTPase"/>
</dbReference>
<dbReference type="Proteomes" id="UP000826271">
    <property type="component" value="Unassembled WGS sequence"/>
</dbReference>
<name>A0AAV6XUG9_9LAMI</name>
<dbReference type="GO" id="GO:0005524">
    <property type="term" value="F:ATP binding"/>
    <property type="evidence" value="ECO:0007669"/>
    <property type="project" value="UniProtKB-KW"/>
</dbReference>
<comment type="caution">
    <text evidence="9">The sequence shown here is derived from an EMBL/GenBank/DDBJ whole genome shotgun (WGS) entry which is preliminary data.</text>
</comment>
<evidence type="ECO:0000256" key="3">
    <source>
        <dbReference type="ARBA" id="ARBA00022737"/>
    </source>
</evidence>
<dbReference type="InterPro" id="IPR041118">
    <property type="entry name" value="Rx_N"/>
</dbReference>
<dbReference type="SUPFAM" id="SSF52540">
    <property type="entry name" value="P-loop containing nucleoside triphosphate hydrolases"/>
    <property type="match status" value="1"/>
</dbReference>
<keyword evidence="4" id="KW-0547">Nucleotide-binding</keyword>
<dbReference type="Gene3D" id="1.10.8.430">
    <property type="entry name" value="Helical domain of apoptotic protease-activating factors"/>
    <property type="match status" value="1"/>
</dbReference>
<evidence type="ECO:0000259" key="7">
    <source>
        <dbReference type="Pfam" id="PF00931"/>
    </source>
</evidence>
<accession>A0AAV6XUG9</accession>
<dbReference type="Pfam" id="PF00931">
    <property type="entry name" value="NB-ARC"/>
    <property type="match status" value="1"/>
</dbReference>
<dbReference type="InterPro" id="IPR038005">
    <property type="entry name" value="RX-like_CC"/>
</dbReference>
<dbReference type="CDD" id="cd14798">
    <property type="entry name" value="RX-CC_like"/>
    <property type="match status" value="1"/>
</dbReference>
<keyword evidence="2" id="KW-0433">Leucine-rich repeat</keyword>
<protein>
    <submittedName>
        <fullName evidence="9">Uncharacterized protein</fullName>
    </submittedName>
</protein>
<reference evidence="9" key="1">
    <citation type="submission" date="2019-10" db="EMBL/GenBank/DDBJ databases">
        <authorList>
            <person name="Zhang R."/>
            <person name="Pan Y."/>
            <person name="Wang J."/>
            <person name="Ma R."/>
            <person name="Yu S."/>
        </authorList>
    </citation>
    <scope>NUCLEOTIDE SEQUENCE</scope>
    <source>
        <strain evidence="9">LA-IB0</strain>
        <tissue evidence="9">Leaf</tissue>
    </source>
</reference>
<keyword evidence="10" id="KW-1185">Reference proteome</keyword>
<sequence length="334" mass="38038">MSDAIITVILTQLAAIMEQQIRKEIRLVSGVKKDVKKLTSSYLSIKAVLVDAEKRQVTDESVKLWLVKLTDVSYDTEVVLSEWITAMREADTGGDHENQYSPIYERVCSFVTLPCLGFNKFALHRDIALKIKDINRRLDVIAVEKDRYKFDVLMSSECPDRLRSTSFTDVSRVQGRDLDKSALLGKLVLPEKNQEKDLNIVSIVGVYAIGKTTLAQVVFNSSAVINHFNRRIWERESYKSDGEQFHLGELTGQDSWALFSKIAFYGRKREECEQLEDIGKEIAEKCRGLPPTVKHIAYRMRSKSTLRDWEDVLSSEFWKLEGGGKGLLPPQLLS</sequence>
<gene>
    <name evidence="9" type="ORF">BUALT_Bualt04G0072900</name>
</gene>
<proteinExistence type="inferred from homology"/>
<keyword evidence="5" id="KW-0611">Plant defense</keyword>
<dbReference type="InterPro" id="IPR042197">
    <property type="entry name" value="Apaf_helical"/>
</dbReference>
<evidence type="ECO:0000256" key="4">
    <source>
        <dbReference type="ARBA" id="ARBA00022741"/>
    </source>
</evidence>
<feature type="domain" description="NB-ARC" evidence="7">
    <location>
        <begin position="194"/>
        <end position="237"/>
    </location>
</feature>
<dbReference type="InterPro" id="IPR002182">
    <property type="entry name" value="NB-ARC"/>
</dbReference>
<dbReference type="Pfam" id="PF18052">
    <property type="entry name" value="Rx_N"/>
    <property type="match status" value="1"/>
</dbReference>
<evidence type="ECO:0000313" key="9">
    <source>
        <dbReference type="EMBL" id="KAG8384004.1"/>
    </source>
</evidence>
<dbReference type="EMBL" id="WHWC01000004">
    <property type="protein sequence ID" value="KAG8384004.1"/>
    <property type="molecule type" value="Genomic_DNA"/>
</dbReference>
<dbReference type="AlphaFoldDB" id="A0AAV6XUG9"/>
<evidence type="ECO:0000259" key="8">
    <source>
        <dbReference type="Pfam" id="PF18052"/>
    </source>
</evidence>
<comment type="similarity">
    <text evidence="1">Belongs to the disease resistance NB-LRR family.</text>
</comment>
<dbReference type="PANTHER" id="PTHR36766">
    <property type="entry name" value="PLANT BROAD-SPECTRUM MILDEW RESISTANCE PROTEIN RPW8"/>
    <property type="match status" value="1"/>
</dbReference>
<evidence type="ECO:0000256" key="2">
    <source>
        <dbReference type="ARBA" id="ARBA00022614"/>
    </source>
</evidence>
<organism evidence="9 10">
    <name type="scientific">Buddleja alternifolia</name>
    <dbReference type="NCBI Taxonomy" id="168488"/>
    <lineage>
        <taxon>Eukaryota</taxon>
        <taxon>Viridiplantae</taxon>
        <taxon>Streptophyta</taxon>
        <taxon>Embryophyta</taxon>
        <taxon>Tracheophyta</taxon>
        <taxon>Spermatophyta</taxon>
        <taxon>Magnoliopsida</taxon>
        <taxon>eudicotyledons</taxon>
        <taxon>Gunneridae</taxon>
        <taxon>Pentapetalae</taxon>
        <taxon>asterids</taxon>
        <taxon>lamiids</taxon>
        <taxon>Lamiales</taxon>
        <taxon>Scrophulariaceae</taxon>
        <taxon>Buddlejeae</taxon>
        <taxon>Buddleja</taxon>
    </lineage>
</organism>